<keyword evidence="3 7" id="KW-0479">Metal-binding</keyword>
<evidence type="ECO:0000256" key="4">
    <source>
        <dbReference type="ARBA" id="ARBA00022833"/>
    </source>
</evidence>
<feature type="binding site" evidence="7">
    <location>
        <position position="94"/>
    </location>
    <ligand>
        <name>Zn(2+)</name>
        <dbReference type="ChEBI" id="CHEBI:29105"/>
    </ligand>
</feature>
<sequence length="237" mass="27015">MSPKVRSVGLNCHRTNATVSYAEPTTLLITCMDRRVNPDVYLKMDLGSTFILRNPGNFVPHAADVPTSQSSSELAALEMTVNMLNLKNIIVCGHSDCKAIHTLRGLKQCCVPPEAHQGPLATWLKTGGKRTWYKYLTEQQKEGYHTMFSNISDSRLMSRLDPESKLCTEDRISQINVLQQIENICSHNFLQDTLRGNSVQLQGMWVDVHDQTTHIFNWQKMRFIEVQNVKEQVHDRT</sequence>
<keyword evidence="4 7" id="KW-0862">Zinc</keyword>
<evidence type="ECO:0000256" key="7">
    <source>
        <dbReference type="PIRSR" id="PIRSR601765-1"/>
    </source>
</evidence>
<evidence type="ECO:0000313" key="10">
    <source>
        <dbReference type="Proteomes" id="UP000230750"/>
    </source>
</evidence>
<comment type="similarity">
    <text evidence="1 8">Belongs to the beta-class carbonic anhydrase family.</text>
</comment>
<protein>
    <recommendedName>
        <fullName evidence="2 8">Carbonic anhydrase</fullName>
        <ecNumber evidence="2 8">4.2.1.1</ecNumber>
    </recommendedName>
    <alternativeName>
        <fullName evidence="8">Carbonate dehydratase</fullName>
    </alternativeName>
</protein>
<proteinExistence type="inferred from homology"/>
<accession>A0A2G8LGE8</accession>
<dbReference type="Gene3D" id="3.40.1050.10">
    <property type="entry name" value="Carbonic anhydrase"/>
    <property type="match status" value="1"/>
</dbReference>
<evidence type="ECO:0000256" key="1">
    <source>
        <dbReference type="ARBA" id="ARBA00006217"/>
    </source>
</evidence>
<dbReference type="InterPro" id="IPR001765">
    <property type="entry name" value="Carbonic_anhydrase"/>
</dbReference>
<evidence type="ECO:0000256" key="2">
    <source>
        <dbReference type="ARBA" id="ARBA00012925"/>
    </source>
</evidence>
<evidence type="ECO:0000256" key="3">
    <source>
        <dbReference type="ARBA" id="ARBA00022723"/>
    </source>
</evidence>
<feature type="binding site" evidence="7">
    <location>
        <position position="31"/>
    </location>
    <ligand>
        <name>Zn(2+)</name>
        <dbReference type="ChEBI" id="CHEBI:29105"/>
    </ligand>
</feature>
<evidence type="ECO:0000256" key="8">
    <source>
        <dbReference type="RuleBase" id="RU003956"/>
    </source>
</evidence>
<keyword evidence="5 8" id="KW-0456">Lyase</keyword>
<dbReference type="Pfam" id="PF00484">
    <property type="entry name" value="Pro_CA"/>
    <property type="match status" value="1"/>
</dbReference>
<dbReference type="EC" id="4.2.1.1" evidence="2 8"/>
<keyword evidence="10" id="KW-1185">Reference proteome</keyword>
<dbReference type="SUPFAM" id="SSF53056">
    <property type="entry name" value="beta-carbonic anhydrase, cab"/>
    <property type="match status" value="1"/>
</dbReference>
<comment type="function">
    <text evidence="8">Reversible hydration of carbon dioxide.</text>
</comment>
<feature type="binding site" evidence="7">
    <location>
        <position position="33"/>
    </location>
    <ligand>
        <name>Zn(2+)</name>
        <dbReference type="ChEBI" id="CHEBI:29105"/>
    </ligand>
</feature>
<dbReference type="InterPro" id="IPR036874">
    <property type="entry name" value="Carbonic_anhydrase_sf"/>
</dbReference>
<dbReference type="SMART" id="SM00947">
    <property type="entry name" value="Pro_CA"/>
    <property type="match status" value="1"/>
</dbReference>
<dbReference type="STRING" id="307972.A0A2G8LGE8"/>
<comment type="caution">
    <text evidence="9">The sequence shown here is derived from an EMBL/GenBank/DDBJ whole genome shotgun (WGS) entry which is preliminary data.</text>
</comment>
<dbReference type="Proteomes" id="UP000230750">
    <property type="component" value="Unassembled WGS sequence"/>
</dbReference>
<dbReference type="PANTHER" id="PTHR11002">
    <property type="entry name" value="CARBONIC ANHYDRASE"/>
    <property type="match status" value="1"/>
</dbReference>
<evidence type="ECO:0000256" key="6">
    <source>
        <dbReference type="ARBA" id="ARBA00048348"/>
    </source>
</evidence>
<evidence type="ECO:0000313" key="9">
    <source>
        <dbReference type="EMBL" id="PIK59325.1"/>
    </source>
</evidence>
<dbReference type="OrthoDB" id="10020193at2759"/>
<gene>
    <name evidence="9" type="ORF">BSL78_03754</name>
</gene>
<reference evidence="9 10" key="1">
    <citation type="journal article" date="2017" name="PLoS Biol.">
        <title>The sea cucumber genome provides insights into morphological evolution and visceral regeneration.</title>
        <authorList>
            <person name="Zhang X."/>
            <person name="Sun L."/>
            <person name="Yuan J."/>
            <person name="Sun Y."/>
            <person name="Gao Y."/>
            <person name="Zhang L."/>
            <person name="Li S."/>
            <person name="Dai H."/>
            <person name="Hamel J.F."/>
            <person name="Liu C."/>
            <person name="Yu Y."/>
            <person name="Liu S."/>
            <person name="Lin W."/>
            <person name="Guo K."/>
            <person name="Jin S."/>
            <person name="Xu P."/>
            <person name="Storey K.B."/>
            <person name="Huan P."/>
            <person name="Zhang T."/>
            <person name="Zhou Y."/>
            <person name="Zhang J."/>
            <person name="Lin C."/>
            <person name="Li X."/>
            <person name="Xing L."/>
            <person name="Huo D."/>
            <person name="Sun M."/>
            <person name="Wang L."/>
            <person name="Mercier A."/>
            <person name="Li F."/>
            <person name="Yang H."/>
            <person name="Xiang J."/>
        </authorList>
    </citation>
    <scope>NUCLEOTIDE SEQUENCE [LARGE SCALE GENOMIC DNA]</scope>
    <source>
        <strain evidence="9">Shaxun</strain>
        <tissue evidence="9">Muscle</tissue>
    </source>
</reference>
<evidence type="ECO:0000256" key="5">
    <source>
        <dbReference type="ARBA" id="ARBA00023239"/>
    </source>
</evidence>
<comment type="catalytic activity">
    <reaction evidence="6 8">
        <text>hydrogencarbonate + H(+) = CO2 + H2O</text>
        <dbReference type="Rhea" id="RHEA:10748"/>
        <dbReference type="ChEBI" id="CHEBI:15377"/>
        <dbReference type="ChEBI" id="CHEBI:15378"/>
        <dbReference type="ChEBI" id="CHEBI:16526"/>
        <dbReference type="ChEBI" id="CHEBI:17544"/>
        <dbReference type="EC" id="4.2.1.1"/>
    </reaction>
</comment>
<dbReference type="AlphaFoldDB" id="A0A2G8LGE8"/>
<name>A0A2G8LGE8_STIJA</name>
<dbReference type="GO" id="GO:0008270">
    <property type="term" value="F:zinc ion binding"/>
    <property type="evidence" value="ECO:0007669"/>
    <property type="project" value="UniProtKB-UniRule"/>
</dbReference>
<dbReference type="EMBL" id="MRZV01000086">
    <property type="protein sequence ID" value="PIK59325.1"/>
    <property type="molecule type" value="Genomic_DNA"/>
</dbReference>
<dbReference type="PANTHER" id="PTHR11002:SF76">
    <property type="entry name" value="CARBONIC ANHYDRASE"/>
    <property type="match status" value="1"/>
</dbReference>
<dbReference type="GO" id="GO:0004089">
    <property type="term" value="F:carbonate dehydratase activity"/>
    <property type="evidence" value="ECO:0007669"/>
    <property type="project" value="UniProtKB-UniRule"/>
</dbReference>
<comment type="cofactor">
    <cofactor evidence="7">
        <name>Zn(2+)</name>
        <dbReference type="ChEBI" id="CHEBI:29105"/>
    </cofactor>
    <text evidence="7">Binds 1 zinc ion per subunit.</text>
</comment>
<organism evidence="9 10">
    <name type="scientific">Stichopus japonicus</name>
    <name type="common">Sea cucumber</name>
    <dbReference type="NCBI Taxonomy" id="307972"/>
    <lineage>
        <taxon>Eukaryota</taxon>
        <taxon>Metazoa</taxon>
        <taxon>Echinodermata</taxon>
        <taxon>Eleutherozoa</taxon>
        <taxon>Echinozoa</taxon>
        <taxon>Holothuroidea</taxon>
        <taxon>Aspidochirotacea</taxon>
        <taxon>Aspidochirotida</taxon>
        <taxon>Stichopodidae</taxon>
        <taxon>Apostichopus</taxon>
    </lineage>
</organism>
<feature type="binding site" evidence="7">
    <location>
        <position position="97"/>
    </location>
    <ligand>
        <name>Zn(2+)</name>
        <dbReference type="ChEBI" id="CHEBI:29105"/>
    </ligand>
</feature>